<organism evidence="5 6">
    <name type="scientific">Amycolatopsis vancoresmycina DSM 44592</name>
    <dbReference type="NCBI Taxonomy" id="1292037"/>
    <lineage>
        <taxon>Bacteria</taxon>
        <taxon>Bacillati</taxon>
        <taxon>Actinomycetota</taxon>
        <taxon>Actinomycetes</taxon>
        <taxon>Pseudonocardiales</taxon>
        <taxon>Pseudonocardiaceae</taxon>
        <taxon>Amycolatopsis</taxon>
    </lineage>
</organism>
<dbReference type="InterPro" id="IPR016032">
    <property type="entry name" value="Sig_transdc_resp-reg_C-effctor"/>
</dbReference>
<dbReference type="CDD" id="cd06170">
    <property type="entry name" value="LuxR_C_like"/>
    <property type="match status" value="1"/>
</dbReference>
<dbReference type="Pfam" id="PF00196">
    <property type="entry name" value="GerE"/>
    <property type="match status" value="1"/>
</dbReference>
<dbReference type="Gene3D" id="1.10.10.10">
    <property type="entry name" value="Winged helix-like DNA-binding domain superfamily/Winged helix DNA-binding domain"/>
    <property type="match status" value="1"/>
</dbReference>
<accession>R1FXZ5</accession>
<dbReference type="PROSITE" id="PS00622">
    <property type="entry name" value="HTH_LUXR_1"/>
    <property type="match status" value="1"/>
</dbReference>
<proteinExistence type="predicted"/>
<evidence type="ECO:0000313" key="5">
    <source>
        <dbReference type="EMBL" id="EOD64233.1"/>
    </source>
</evidence>
<comment type="caution">
    <text evidence="5">The sequence shown here is derived from an EMBL/GenBank/DDBJ whole genome shotgun (WGS) entry which is preliminary data.</text>
</comment>
<evidence type="ECO:0000259" key="4">
    <source>
        <dbReference type="PROSITE" id="PS50043"/>
    </source>
</evidence>
<reference evidence="5 6" key="1">
    <citation type="submission" date="2013-02" db="EMBL/GenBank/DDBJ databases">
        <title>Draft genome sequence of Amycolatopsis vancoresmycina strain DSM 44592T.</title>
        <authorList>
            <person name="Kumar S."/>
            <person name="Kaur N."/>
            <person name="Kaur C."/>
            <person name="Raghava G.P.S."/>
            <person name="Mayilraj S."/>
        </authorList>
    </citation>
    <scope>NUCLEOTIDE SEQUENCE [LARGE SCALE GENOMIC DNA]</scope>
    <source>
        <strain evidence="5 6">DSM 44592</strain>
    </source>
</reference>
<gene>
    <name evidence="5" type="ORF">H480_32833</name>
</gene>
<dbReference type="eggNOG" id="COG2771">
    <property type="taxonomic scope" value="Bacteria"/>
</dbReference>
<dbReference type="GO" id="GO:0006355">
    <property type="term" value="P:regulation of DNA-templated transcription"/>
    <property type="evidence" value="ECO:0007669"/>
    <property type="project" value="InterPro"/>
</dbReference>
<dbReference type="Proteomes" id="UP000014139">
    <property type="component" value="Unassembled WGS sequence"/>
</dbReference>
<keyword evidence="2" id="KW-0238">DNA-binding</keyword>
<name>R1FXZ5_9PSEU</name>
<feature type="non-terminal residue" evidence="5">
    <location>
        <position position="1"/>
    </location>
</feature>
<evidence type="ECO:0000256" key="3">
    <source>
        <dbReference type="ARBA" id="ARBA00023163"/>
    </source>
</evidence>
<sequence>PLVAASRTYVRAPSLRPPDRDLPPGVIVVGADHAVRGITPEAHAWLREIRLPGSLAGPEWAAKALSCEVAIAGRRFARDPASPRPVACLPSAYAGRWVSVHGQPLDADGRGDVAVVVRSAGTELLPALASWYEITGRERAVLGHLPDGIPAKQIARRLDVSVHTVNEHLKALYRKTGCTGREEIVAALSR</sequence>
<evidence type="ECO:0000313" key="6">
    <source>
        <dbReference type="Proteomes" id="UP000014139"/>
    </source>
</evidence>
<protein>
    <recommendedName>
        <fullName evidence="4">HTH luxR-type domain-containing protein</fullName>
    </recommendedName>
</protein>
<dbReference type="SUPFAM" id="SSF46894">
    <property type="entry name" value="C-terminal effector domain of the bipartite response regulators"/>
    <property type="match status" value="1"/>
</dbReference>
<dbReference type="InterPro" id="IPR036388">
    <property type="entry name" value="WH-like_DNA-bd_sf"/>
</dbReference>
<keyword evidence="1" id="KW-0805">Transcription regulation</keyword>
<dbReference type="PANTHER" id="PTHR44688:SF16">
    <property type="entry name" value="DNA-BINDING TRANSCRIPTIONAL ACTIVATOR DEVR_DOSR"/>
    <property type="match status" value="1"/>
</dbReference>
<keyword evidence="6" id="KW-1185">Reference proteome</keyword>
<dbReference type="PRINTS" id="PR00038">
    <property type="entry name" value="HTHLUXR"/>
</dbReference>
<evidence type="ECO:0000256" key="2">
    <source>
        <dbReference type="ARBA" id="ARBA00023125"/>
    </source>
</evidence>
<dbReference type="InterPro" id="IPR000792">
    <property type="entry name" value="Tscrpt_reg_LuxR_C"/>
</dbReference>
<dbReference type="PATRIC" id="fig|1292037.4.peg.6166"/>
<feature type="domain" description="HTH luxR-type" evidence="4">
    <location>
        <begin position="127"/>
        <end position="190"/>
    </location>
</feature>
<dbReference type="PANTHER" id="PTHR44688">
    <property type="entry name" value="DNA-BINDING TRANSCRIPTIONAL ACTIVATOR DEVR_DOSR"/>
    <property type="match status" value="1"/>
</dbReference>
<dbReference type="AlphaFoldDB" id="R1FXZ5"/>
<keyword evidence="3" id="KW-0804">Transcription</keyword>
<dbReference type="RefSeq" id="WP_004558964.1">
    <property type="nucleotide sequence ID" value="NZ_AOUO01000539.1"/>
</dbReference>
<dbReference type="SMART" id="SM00421">
    <property type="entry name" value="HTH_LUXR"/>
    <property type="match status" value="1"/>
</dbReference>
<dbReference type="PROSITE" id="PS50043">
    <property type="entry name" value="HTH_LUXR_2"/>
    <property type="match status" value="1"/>
</dbReference>
<dbReference type="EMBL" id="AOUO01000539">
    <property type="protein sequence ID" value="EOD64233.1"/>
    <property type="molecule type" value="Genomic_DNA"/>
</dbReference>
<dbReference type="GO" id="GO:0003677">
    <property type="term" value="F:DNA binding"/>
    <property type="evidence" value="ECO:0007669"/>
    <property type="project" value="UniProtKB-KW"/>
</dbReference>
<evidence type="ECO:0000256" key="1">
    <source>
        <dbReference type="ARBA" id="ARBA00023015"/>
    </source>
</evidence>